<gene>
    <name evidence="1" type="ORF">JETT_1034</name>
</gene>
<sequence>MISKSKRLLSDLNNFQGIFILDDFFPYDENFSKALENYSINL</sequence>
<protein>
    <submittedName>
        <fullName evidence="1">Uncharacterized protein</fullName>
    </submittedName>
</protein>
<organism evidence="1 2">
    <name type="scientific">Candidatus Jettenia ecosi</name>
    <dbReference type="NCBI Taxonomy" id="2494326"/>
    <lineage>
        <taxon>Bacteria</taxon>
        <taxon>Pseudomonadati</taxon>
        <taxon>Planctomycetota</taxon>
        <taxon>Candidatus Brocadiia</taxon>
        <taxon>Candidatus Brocadiales</taxon>
        <taxon>Candidatus Brocadiaceae</taxon>
        <taxon>Candidatus Jettenia</taxon>
    </lineage>
</organism>
<accession>A0A533QIZ4</accession>
<dbReference type="AlphaFoldDB" id="A0A533QIZ4"/>
<evidence type="ECO:0000313" key="1">
    <source>
        <dbReference type="EMBL" id="TLD42691.1"/>
    </source>
</evidence>
<evidence type="ECO:0000313" key="2">
    <source>
        <dbReference type="Proteomes" id="UP000319783"/>
    </source>
</evidence>
<comment type="caution">
    <text evidence="1">The sequence shown here is derived from an EMBL/GenBank/DDBJ whole genome shotgun (WGS) entry which is preliminary data.</text>
</comment>
<dbReference type="EMBL" id="SULG01000015">
    <property type="protein sequence ID" value="TLD42691.1"/>
    <property type="molecule type" value="Genomic_DNA"/>
</dbReference>
<name>A0A533QIZ4_9BACT</name>
<proteinExistence type="predicted"/>
<reference evidence="1 2" key="1">
    <citation type="submission" date="2019-04" db="EMBL/GenBank/DDBJ databases">
        <title>Genome of a novel bacterium Candidatus Jettenia ecosi reconstructed from metagenome of an anammox bioreactor.</title>
        <authorList>
            <person name="Mardanov A.V."/>
            <person name="Beletsky A.V."/>
            <person name="Ravin N.V."/>
            <person name="Botchkova E.A."/>
            <person name="Litti Y.V."/>
            <person name="Nozhevnikova A.N."/>
        </authorList>
    </citation>
    <scope>NUCLEOTIDE SEQUENCE [LARGE SCALE GENOMIC DNA]</scope>
    <source>
        <strain evidence="1">J2</strain>
    </source>
</reference>
<dbReference type="Proteomes" id="UP000319783">
    <property type="component" value="Unassembled WGS sequence"/>
</dbReference>